<evidence type="ECO:0000256" key="1">
    <source>
        <dbReference type="SAM" id="MobiDB-lite"/>
    </source>
</evidence>
<gene>
    <name evidence="2" type="ORF">Tco_1125700</name>
</gene>
<sequence>MVVVVILGPADGMVWSNVTIPANERILAVPDLPYPSEDPMRPIRQVLGGVRPELKLHGPYHPLYPYYTPLWFPRLAAGTHVCAVGRSTCDVIRASLPYSRGGRPMLSSSVQGPLPVADEDPAAGDRGLLRGSRAWYGGWRAHGMDDRVMVLDDESVGSGSAPESKRRERVSASRQHPEDGMVYIDVPTYPPPPPVQTPPSPEWMSWFISISPSPISSLASGLRTEGFRLRWELAEERHARLEWAEVVDSMRRGQEPRRGILTYLSEVRFKNTRRSRNDLEKDEKRTTDAGLRFGHAFLE</sequence>
<accession>A0ABQ5J9Q4</accession>
<feature type="region of interest" description="Disordered" evidence="1">
    <location>
        <begin position="154"/>
        <end position="177"/>
    </location>
</feature>
<name>A0ABQ5J9Q4_9ASTR</name>
<dbReference type="Proteomes" id="UP001151760">
    <property type="component" value="Unassembled WGS sequence"/>
</dbReference>
<protein>
    <submittedName>
        <fullName evidence="2">Uncharacterized protein</fullName>
    </submittedName>
</protein>
<keyword evidence="3" id="KW-1185">Reference proteome</keyword>
<comment type="caution">
    <text evidence="2">The sequence shown here is derived from an EMBL/GenBank/DDBJ whole genome shotgun (WGS) entry which is preliminary data.</text>
</comment>
<dbReference type="EMBL" id="BQNB010021712">
    <property type="protein sequence ID" value="GJU09270.1"/>
    <property type="molecule type" value="Genomic_DNA"/>
</dbReference>
<reference evidence="2" key="2">
    <citation type="submission" date="2022-01" db="EMBL/GenBank/DDBJ databases">
        <authorList>
            <person name="Yamashiro T."/>
            <person name="Shiraishi A."/>
            <person name="Satake H."/>
            <person name="Nakayama K."/>
        </authorList>
    </citation>
    <scope>NUCLEOTIDE SEQUENCE</scope>
</reference>
<reference evidence="2" key="1">
    <citation type="journal article" date="2022" name="Int. J. Mol. Sci.">
        <title>Draft Genome of Tanacetum Coccineum: Genomic Comparison of Closely Related Tanacetum-Family Plants.</title>
        <authorList>
            <person name="Yamashiro T."/>
            <person name="Shiraishi A."/>
            <person name="Nakayama K."/>
            <person name="Satake H."/>
        </authorList>
    </citation>
    <scope>NUCLEOTIDE SEQUENCE</scope>
</reference>
<proteinExistence type="predicted"/>
<evidence type="ECO:0000313" key="3">
    <source>
        <dbReference type="Proteomes" id="UP001151760"/>
    </source>
</evidence>
<feature type="compositionally biased region" description="Basic and acidic residues" evidence="1">
    <location>
        <begin position="163"/>
        <end position="177"/>
    </location>
</feature>
<organism evidence="2 3">
    <name type="scientific">Tanacetum coccineum</name>
    <dbReference type="NCBI Taxonomy" id="301880"/>
    <lineage>
        <taxon>Eukaryota</taxon>
        <taxon>Viridiplantae</taxon>
        <taxon>Streptophyta</taxon>
        <taxon>Embryophyta</taxon>
        <taxon>Tracheophyta</taxon>
        <taxon>Spermatophyta</taxon>
        <taxon>Magnoliopsida</taxon>
        <taxon>eudicotyledons</taxon>
        <taxon>Gunneridae</taxon>
        <taxon>Pentapetalae</taxon>
        <taxon>asterids</taxon>
        <taxon>campanulids</taxon>
        <taxon>Asterales</taxon>
        <taxon>Asteraceae</taxon>
        <taxon>Asteroideae</taxon>
        <taxon>Anthemideae</taxon>
        <taxon>Anthemidinae</taxon>
        <taxon>Tanacetum</taxon>
    </lineage>
</organism>
<evidence type="ECO:0000313" key="2">
    <source>
        <dbReference type="EMBL" id="GJU09270.1"/>
    </source>
</evidence>